<comment type="caution">
    <text evidence="2">The sequence shown here is derived from an EMBL/GenBank/DDBJ whole genome shotgun (WGS) entry which is preliminary data.</text>
</comment>
<evidence type="ECO:0000313" key="2">
    <source>
        <dbReference type="EMBL" id="KAF9471293.1"/>
    </source>
</evidence>
<organism evidence="2 3">
    <name type="scientific">Pholiota conissans</name>
    <dbReference type="NCBI Taxonomy" id="109636"/>
    <lineage>
        <taxon>Eukaryota</taxon>
        <taxon>Fungi</taxon>
        <taxon>Dikarya</taxon>
        <taxon>Basidiomycota</taxon>
        <taxon>Agaricomycotina</taxon>
        <taxon>Agaricomycetes</taxon>
        <taxon>Agaricomycetidae</taxon>
        <taxon>Agaricales</taxon>
        <taxon>Agaricineae</taxon>
        <taxon>Strophariaceae</taxon>
        <taxon>Pholiota</taxon>
    </lineage>
</organism>
<evidence type="ECO:0000313" key="3">
    <source>
        <dbReference type="Proteomes" id="UP000807469"/>
    </source>
</evidence>
<dbReference type="AlphaFoldDB" id="A0A9P6CT76"/>
<sequence length="134" mass="14615">MPSDGAMYFKRTPVIRPATGDHSASTGRWASPQHTRSTMTPSHRITPMKDAVYTSFTHIQTSPSNRAIRNPTRLEEAIAGASSDTCIRISAGVIGRTVHKAVGARQRTDAPDEFNGRRRDDVTRSKGAVKSRPA</sequence>
<gene>
    <name evidence="2" type="ORF">BDN70DRAFT_583793</name>
</gene>
<protein>
    <submittedName>
        <fullName evidence="2">Uncharacterized protein</fullName>
    </submittedName>
</protein>
<feature type="region of interest" description="Disordered" evidence="1">
    <location>
        <begin position="101"/>
        <end position="134"/>
    </location>
</feature>
<dbReference type="Proteomes" id="UP000807469">
    <property type="component" value="Unassembled WGS sequence"/>
</dbReference>
<feature type="compositionally biased region" description="Polar residues" evidence="1">
    <location>
        <begin position="22"/>
        <end position="43"/>
    </location>
</feature>
<name>A0A9P6CT76_9AGAR</name>
<reference evidence="2" key="1">
    <citation type="submission" date="2020-11" db="EMBL/GenBank/DDBJ databases">
        <authorList>
            <consortium name="DOE Joint Genome Institute"/>
            <person name="Ahrendt S."/>
            <person name="Riley R."/>
            <person name="Andreopoulos W."/>
            <person name="Labutti K."/>
            <person name="Pangilinan J."/>
            <person name="Ruiz-Duenas F.J."/>
            <person name="Barrasa J.M."/>
            <person name="Sanchez-Garcia M."/>
            <person name="Camarero S."/>
            <person name="Miyauchi S."/>
            <person name="Serrano A."/>
            <person name="Linde D."/>
            <person name="Babiker R."/>
            <person name="Drula E."/>
            <person name="Ayuso-Fernandez I."/>
            <person name="Pacheco R."/>
            <person name="Padilla G."/>
            <person name="Ferreira P."/>
            <person name="Barriuso J."/>
            <person name="Kellner H."/>
            <person name="Castanera R."/>
            <person name="Alfaro M."/>
            <person name="Ramirez L."/>
            <person name="Pisabarro A.G."/>
            <person name="Kuo A."/>
            <person name="Tritt A."/>
            <person name="Lipzen A."/>
            <person name="He G."/>
            <person name="Yan M."/>
            <person name="Ng V."/>
            <person name="Cullen D."/>
            <person name="Martin F."/>
            <person name="Rosso M.-N."/>
            <person name="Henrissat B."/>
            <person name="Hibbett D."/>
            <person name="Martinez A.T."/>
            <person name="Grigoriev I.V."/>
        </authorList>
    </citation>
    <scope>NUCLEOTIDE SEQUENCE</scope>
    <source>
        <strain evidence="2">CIRM-BRFM 674</strain>
    </source>
</reference>
<accession>A0A9P6CT76</accession>
<dbReference type="EMBL" id="MU155716">
    <property type="protein sequence ID" value="KAF9471293.1"/>
    <property type="molecule type" value="Genomic_DNA"/>
</dbReference>
<proteinExistence type="predicted"/>
<feature type="region of interest" description="Disordered" evidence="1">
    <location>
        <begin position="16"/>
        <end position="46"/>
    </location>
</feature>
<feature type="compositionally biased region" description="Basic and acidic residues" evidence="1">
    <location>
        <begin position="106"/>
        <end position="124"/>
    </location>
</feature>
<keyword evidence="3" id="KW-1185">Reference proteome</keyword>
<evidence type="ECO:0000256" key="1">
    <source>
        <dbReference type="SAM" id="MobiDB-lite"/>
    </source>
</evidence>